<evidence type="ECO:0000259" key="1">
    <source>
        <dbReference type="PROSITE" id="PS50011"/>
    </source>
</evidence>
<dbReference type="InterPro" id="IPR001245">
    <property type="entry name" value="Ser-Thr/Tyr_kinase_cat_dom"/>
</dbReference>
<accession>A0A067MPY1</accession>
<dbReference type="PIRSF" id="PIRSF000654">
    <property type="entry name" value="Integrin-linked_kinase"/>
    <property type="match status" value="1"/>
</dbReference>
<dbReference type="OrthoDB" id="2642739at2759"/>
<dbReference type="InterPro" id="IPR051681">
    <property type="entry name" value="Ser/Thr_Kinases-Pseudokinases"/>
</dbReference>
<dbReference type="SUPFAM" id="SSF56112">
    <property type="entry name" value="Protein kinase-like (PK-like)"/>
    <property type="match status" value="1"/>
</dbReference>
<dbReference type="InParanoid" id="A0A067MPY1"/>
<reference evidence="3" key="1">
    <citation type="journal article" date="2014" name="Proc. Natl. Acad. Sci. U.S.A.">
        <title>Extensive sampling of basidiomycete genomes demonstrates inadequacy of the white-rot/brown-rot paradigm for wood decay fungi.</title>
        <authorList>
            <person name="Riley R."/>
            <person name="Salamov A.A."/>
            <person name="Brown D.W."/>
            <person name="Nagy L.G."/>
            <person name="Floudas D."/>
            <person name="Held B.W."/>
            <person name="Levasseur A."/>
            <person name="Lombard V."/>
            <person name="Morin E."/>
            <person name="Otillar R."/>
            <person name="Lindquist E.A."/>
            <person name="Sun H."/>
            <person name="LaButti K.M."/>
            <person name="Schmutz J."/>
            <person name="Jabbour D."/>
            <person name="Luo H."/>
            <person name="Baker S.E."/>
            <person name="Pisabarro A.G."/>
            <person name="Walton J.D."/>
            <person name="Blanchette R.A."/>
            <person name="Henrissat B."/>
            <person name="Martin F."/>
            <person name="Cullen D."/>
            <person name="Hibbett D.S."/>
            <person name="Grigoriev I.V."/>
        </authorList>
    </citation>
    <scope>NUCLEOTIDE SEQUENCE [LARGE SCALE GENOMIC DNA]</scope>
    <source>
        <strain evidence="3">FD-172 SS1</strain>
    </source>
</reference>
<dbReference type="PANTHER" id="PTHR44329:SF214">
    <property type="entry name" value="PROTEIN KINASE DOMAIN-CONTAINING PROTEIN"/>
    <property type="match status" value="1"/>
</dbReference>
<proteinExistence type="predicted"/>
<name>A0A067MPY1_BOTB1</name>
<dbReference type="InterPro" id="IPR000719">
    <property type="entry name" value="Prot_kinase_dom"/>
</dbReference>
<dbReference type="Pfam" id="PF07714">
    <property type="entry name" value="PK_Tyr_Ser-Thr"/>
    <property type="match status" value="1"/>
</dbReference>
<evidence type="ECO:0000313" key="3">
    <source>
        <dbReference type="Proteomes" id="UP000027195"/>
    </source>
</evidence>
<dbReference type="GO" id="GO:0004674">
    <property type="term" value="F:protein serine/threonine kinase activity"/>
    <property type="evidence" value="ECO:0007669"/>
    <property type="project" value="TreeGrafter"/>
</dbReference>
<dbReference type="PANTHER" id="PTHR44329">
    <property type="entry name" value="SERINE/THREONINE-PROTEIN KINASE TNNI3K-RELATED"/>
    <property type="match status" value="1"/>
</dbReference>
<dbReference type="HOGENOM" id="CLU_000288_7_18_1"/>
<dbReference type="Gene3D" id="1.10.510.10">
    <property type="entry name" value="Transferase(Phosphotransferase) domain 1"/>
    <property type="match status" value="1"/>
</dbReference>
<dbReference type="AlphaFoldDB" id="A0A067MPY1"/>
<dbReference type="InterPro" id="IPR008266">
    <property type="entry name" value="Tyr_kinase_AS"/>
</dbReference>
<dbReference type="STRING" id="930990.A0A067MPY1"/>
<feature type="domain" description="Protein kinase" evidence="1">
    <location>
        <begin position="1"/>
        <end position="243"/>
    </location>
</feature>
<organism evidence="2 3">
    <name type="scientific">Botryobasidium botryosum (strain FD-172 SS1)</name>
    <dbReference type="NCBI Taxonomy" id="930990"/>
    <lineage>
        <taxon>Eukaryota</taxon>
        <taxon>Fungi</taxon>
        <taxon>Dikarya</taxon>
        <taxon>Basidiomycota</taxon>
        <taxon>Agaricomycotina</taxon>
        <taxon>Agaricomycetes</taxon>
        <taxon>Cantharellales</taxon>
        <taxon>Botryobasidiaceae</taxon>
        <taxon>Botryobasidium</taxon>
    </lineage>
</organism>
<protein>
    <recommendedName>
        <fullName evidence="1">Protein kinase domain-containing protein</fullName>
    </recommendedName>
</protein>
<keyword evidence="3" id="KW-1185">Reference proteome</keyword>
<dbReference type="PROSITE" id="PS50011">
    <property type="entry name" value="PROTEIN_KINASE_DOM"/>
    <property type="match status" value="1"/>
</dbReference>
<sequence>MPRSCPSLDINHLAQEAEIWNHLNHPNVLPFLGLCALDLMLFLVSPWMENGNAFDFVRGNADADCLQLLAQVAKGLDYLHTFEPPVIHGDLRGCNILVSETGDARIADFGLSELSVYIADYYRLHERETCPPTNGHPRWQAAEIIVAETGDEARRTVATDVFAFGRVMLELFTKKVPFSYIPLDFTVAIVVIRGEFPQRPWGNGIEDRGLGDDMWELMLHCWDIDPSQRPDAKGIVAQLSTALEARGKGDPPSRSKVEEVT</sequence>
<dbReference type="PROSITE" id="PS00109">
    <property type="entry name" value="PROTEIN_KINASE_TYR"/>
    <property type="match status" value="1"/>
</dbReference>
<dbReference type="GO" id="GO:0005524">
    <property type="term" value="F:ATP binding"/>
    <property type="evidence" value="ECO:0007669"/>
    <property type="project" value="InterPro"/>
</dbReference>
<gene>
    <name evidence="2" type="ORF">BOTBODRAFT_110755</name>
</gene>
<evidence type="ECO:0000313" key="2">
    <source>
        <dbReference type="EMBL" id="KDQ13922.1"/>
    </source>
</evidence>
<dbReference type="EMBL" id="KL198040">
    <property type="protein sequence ID" value="KDQ13922.1"/>
    <property type="molecule type" value="Genomic_DNA"/>
</dbReference>
<dbReference type="Proteomes" id="UP000027195">
    <property type="component" value="Unassembled WGS sequence"/>
</dbReference>
<dbReference type="InterPro" id="IPR011009">
    <property type="entry name" value="Kinase-like_dom_sf"/>
</dbReference>